<name>A0A8H8RYJ8_9HELO</name>
<comment type="catalytic activity">
    <reaction evidence="1">
        <text>a monocarboxylic acid amide + H2O = a monocarboxylate + NH4(+)</text>
        <dbReference type="Rhea" id="RHEA:12020"/>
        <dbReference type="ChEBI" id="CHEBI:15377"/>
        <dbReference type="ChEBI" id="CHEBI:28938"/>
        <dbReference type="ChEBI" id="CHEBI:35757"/>
        <dbReference type="ChEBI" id="CHEBI:83628"/>
        <dbReference type="EC" id="3.5.1.4"/>
    </reaction>
</comment>
<feature type="binding site" evidence="6">
    <location>
        <position position="193"/>
    </location>
    <ligand>
        <name>substrate</name>
    </ligand>
</feature>
<evidence type="ECO:0000256" key="5">
    <source>
        <dbReference type="PIRSR" id="PIRSR001221-1"/>
    </source>
</evidence>
<dbReference type="InterPro" id="IPR023631">
    <property type="entry name" value="Amidase_dom"/>
</dbReference>
<evidence type="ECO:0000256" key="2">
    <source>
        <dbReference type="ARBA" id="ARBA00009199"/>
    </source>
</evidence>
<protein>
    <recommendedName>
        <fullName evidence="3">amidase</fullName>
        <ecNumber evidence="3">3.5.1.4</ecNumber>
    </recommendedName>
</protein>
<organism evidence="8 9">
    <name type="scientific">Lachnellula subtilissima</name>
    <dbReference type="NCBI Taxonomy" id="602034"/>
    <lineage>
        <taxon>Eukaryota</taxon>
        <taxon>Fungi</taxon>
        <taxon>Dikarya</taxon>
        <taxon>Ascomycota</taxon>
        <taxon>Pezizomycotina</taxon>
        <taxon>Leotiomycetes</taxon>
        <taxon>Helotiales</taxon>
        <taxon>Lachnaceae</taxon>
        <taxon>Lachnellula</taxon>
    </lineage>
</organism>
<comment type="caution">
    <text evidence="8">The sequence shown here is derived from an EMBL/GenBank/DDBJ whole genome shotgun (WGS) entry which is preliminary data.</text>
</comment>
<dbReference type="OrthoDB" id="6428749at2759"/>
<proteinExistence type="inferred from homology"/>
<feature type="domain" description="Amidase" evidence="7">
    <location>
        <begin position="79"/>
        <end position="551"/>
    </location>
</feature>
<feature type="active site" description="Charge relay system" evidence="5">
    <location>
        <position position="135"/>
    </location>
</feature>
<dbReference type="SUPFAM" id="SSF75304">
    <property type="entry name" value="Amidase signature (AS) enzymes"/>
    <property type="match status" value="1"/>
</dbReference>
<dbReference type="InterPro" id="IPR020556">
    <property type="entry name" value="Amidase_CS"/>
</dbReference>
<dbReference type="AlphaFoldDB" id="A0A8H8RYJ8"/>
<evidence type="ECO:0000256" key="1">
    <source>
        <dbReference type="ARBA" id="ARBA00001311"/>
    </source>
</evidence>
<evidence type="ECO:0000256" key="6">
    <source>
        <dbReference type="PIRSR" id="PIRSR001221-2"/>
    </source>
</evidence>
<keyword evidence="4" id="KW-0378">Hydrolase</keyword>
<dbReference type="InterPro" id="IPR036928">
    <property type="entry name" value="AS_sf"/>
</dbReference>
<comment type="similarity">
    <text evidence="2">Belongs to the amidase family.</text>
</comment>
<dbReference type="EMBL" id="QGMJ01000039">
    <property type="protein sequence ID" value="TVY44402.1"/>
    <property type="molecule type" value="Genomic_DNA"/>
</dbReference>
<gene>
    <name evidence="8" type="primary">amdS_0</name>
    <name evidence="8" type="ORF">LSUB1_G002070</name>
</gene>
<dbReference type="Proteomes" id="UP000462212">
    <property type="component" value="Unassembled WGS sequence"/>
</dbReference>
<dbReference type="EC" id="3.5.1.4" evidence="3"/>
<sequence>MESQNRLWLSRAVEKRESILNSIPGKWLITGKIPSVEEQPDVTGPFVRQFLSSREIEITETDAVGIVAKTSTGDWSAVEVTQAFCHRASIAHQLTNCLHETFFDAALSDAKLLDDHFAAFKSPVGPLHGLPVSLKDQFHIKNVDTSMGYVGWIDTFEGNKDDARKGTFESELVQELRALGAVLYCKTSVPATLMSGETANNIIGYTYNPKNRNLTAGGSSGGEGALIGLKGSPGGFGSDIGGSIRIPAAFNGLYGLRPSVGRFPYEGTANSMDGQCSLLSVLGPLATTARSVRLLFESVLSRKPWIYDPLVVELPWRQYQEEEIQSLLSTSSPLCFGMLVDDGVVKPQPPVLRALQVVGSVLQKASHEIIEWKPPSHSLCVPLVEKHWYLDGGADIHKAFALSGEPLAPAMSVRYGAAATTEANASEIAALHRKLRDYKKEYLDYWMSTVVQTRTGRPVDAVLMPAAPYAAARKGKFAYAGYTMILNGLDYTAITIPVTTVDATIDKVDEGYQPISDKDKSVHEDYDPEIYNGAHVAVQLVGRRFQEEKMLVLAEYIGKLLSQQ</sequence>
<dbReference type="PIRSF" id="PIRSF001221">
    <property type="entry name" value="Amidase_fungi"/>
    <property type="match status" value="1"/>
</dbReference>
<evidence type="ECO:0000313" key="9">
    <source>
        <dbReference type="Proteomes" id="UP000462212"/>
    </source>
</evidence>
<evidence type="ECO:0000256" key="3">
    <source>
        <dbReference type="ARBA" id="ARBA00012922"/>
    </source>
</evidence>
<reference evidence="8 9" key="1">
    <citation type="submission" date="2018-05" db="EMBL/GenBank/DDBJ databases">
        <title>Genome sequencing and assembly of the regulated plant pathogen Lachnellula willkommii and related sister species for the development of diagnostic species identification markers.</title>
        <authorList>
            <person name="Giroux E."/>
            <person name="Bilodeau G."/>
        </authorList>
    </citation>
    <scope>NUCLEOTIDE SEQUENCE [LARGE SCALE GENOMIC DNA]</scope>
    <source>
        <strain evidence="8 9">CBS 197.66</strain>
    </source>
</reference>
<feature type="active site" description="Charge relay system" evidence="5">
    <location>
        <position position="219"/>
    </location>
</feature>
<feature type="binding site" evidence="6">
    <location>
        <begin position="240"/>
        <end position="243"/>
    </location>
    <ligand>
        <name>substrate</name>
    </ligand>
</feature>
<feature type="binding site" evidence="6">
    <location>
        <position position="219"/>
    </location>
    <ligand>
        <name>substrate</name>
    </ligand>
</feature>
<evidence type="ECO:0000313" key="8">
    <source>
        <dbReference type="EMBL" id="TVY44402.1"/>
    </source>
</evidence>
<dbReference type="Gene3D" id="3.90.1300.10">
    <property type="entry name" value="Amidase signature (AS) domain"/>
    <property type="match status" value="1"/>
</dbReference>
<accession>A0A8H8RYJ8</accession>
<evidence type="ECO:0000256" key="4">
    <source>
        <dbReference type="ARBA" id="ARBA00022801"/>
    </source>
</evidence>
<dbReference type="PROSITE" id="PS00571">
    <property type="entry name" value="AMIDASES"/>
    <property type="match status" value="1"/>
</dbReference>
<dbReference type="GO" id="GO:0004040">
    <property type="term" value="F:amidase activity"/>
    <property type="evidence" value="ECO:0007669"/>
    <property type="project" value="UniProtKB-EC"/>
</dbReference>
<keyword evidence="9" id="KW-1185">Reference proteome</keyword>
<dbReference type="PANTHER" id="PTHR46072:SF7">
    <property type="entry name" value="AMIDASE"/>
    <property type="match status" value="1"/>
</dbReference>
<dbReference type="Pfam" id="PF01425">
    <property type="entry name" value="Amidase"/>
    <property type="match status" value="1"/>
</dbReference>
<evidence type="ECO:0000259" key="7">
    <source>
        <dbReference type="Pfam" id="PF01425"/>
    </source>
</evidence>
<feature type="active site" description="Acyl-ester intermediate" evidence="5">
    <location>
        <position position="243"/>
    </location>
</feature>
<dbReference type="PANTHER" id="PTHR46072">
    <property type="entry name" value="AMIDASE-RELATED-RELATED"/>
    <property type="match status" value="1"/>
</dbReference>